<keyword evidence="1" id="KW-1133">Transmembrane helix</keyword>
<keyword evidence="1" id="KW-0812">Transmembrane</keyword>
<dbReference type="EMBL" id="MFGX01000098">
    <property type="protein sequence ID" value="OGF53693.1"/>
    <property type="molecule type" value="Genomic_DNA"/>
</dbReference>
<dbReference type="STRING" id="1817864.A2Z21_01400"/>
<accession>A0A1F5URB4</accession>
<name>A0A1F5URB4_FRAXR</name>
<reference evidence="2 3" key="1">
    <citation type="journal article" date="2016" name="Nat. Commun.">
        <title>Thousands of microbial genomes shed light on interconnected biogeochemical processes in an aquifer system.</title>
        <authorList>
            <person name="Anantharaman K."/>
            <person name="Brown C.T."/>
            <person name="Hug L.A."/>
            <person name="Sharon I."/>
            <person name="Castelle C.J."/>
            <person name="Probst A.J."/>
            <person name="Thomas B.C."/>
            <person name="Singh A."/>
            <person name="Wilkins M.J."/>
            <person name="Karaoz U."/>
            <person name="Brodie E.L."/>
            <person name="Williams K.H."/>
            <person name="Hubbard S.S."/>
            <person name="Banfield J.F."/>
        </authorList>
    </citation>
    <scope>NUCLEOTIDE SEQUENCE [LARGE SCALE GENOMIC DNA]</scope>
    <source>
        <strain evidence="3">RBG_16_55_9</strain>
    </source>
</reference>
<proteinExistence type="predicted"/>
<dbReference type="AlphaFoldDB" id="A0A1F5URB4"/>
<evidence type="ECO:0000313" key="3">
    <source>
        <dbReference type="Proteomes" id="UP000179157"/>
    </source>
</evidence>
<evidence type="ECO:0000256" key="1">
    <source>
        <dbReference type="SAM" id="Phobius"/>
    </source>
</evidence>
<feature type="transmembrane region" description="Helical" evidence="1">
    <location>
        <begin position="12"/>
        <end position="40"/>
    </location>
</feature>
<dbReference type="Proteomes" id="UP000179157">
    <property type="component" value="Unassembled WGS sequence"/>
</dbReference>
<organism evidence="2 3">
    <name type="scientific">Fraserbacteria sp. (strain RBG_16_55_9)</name>
    <dbReference type="NCBI Taxonomy" id="1817864"/>
    <lineage>
        <taxon>Bacteria</taxon>
        <taxon>Candidatus Fraseribacteriota</taxon>
    </lineage>
</organism>
<comment type="caution">
    <text evidence="2">The sequence shown here is derived from an EMBL/GenBank/DDBJ whole genome shotgun (WGS) entry which is preliminary data.</text>
</comment>
<protein>
    <submittedName>
        <fullName evidence="2">Uncharacterized protein</fullName>
    </submittedName>
</protein>
<keyword evidence="1" id="KW-0472">Membrane</keyword>
<evidence type="ECO:0000313" key="2">
    <source>
        <dbReference type="EMBL" id="OGF53693.1"/>
    </source>
</evidence>
<sequence length="95" mass="10773">MLLSIWRNVAGALLILVGLILLPVPILSGWALIIPGVLLLDIPGKREFFMRLEKTRWISRMLAKSPTLAKLWKRLYDGEDPGQQKPRASIIQLPF</sequence>
<gene>
    <name evidence="2" type="ORF">A2Z21_01400</name>
</gene>